<comment type="caution">
    <text evidence="1">The sequence shown here is derived from an EMBL/GenBank/DDBJ whole genome shotgun (WGS) entry which is preliminary data.</text>
</comment>
<evidence type="ECO:0008006" key="3">
    <source>
        <dbReference type="Google" id="ProtNLM"/>
    </source>
</evidence>
<protein>
    <recommendedName>
        <fullName evidence="3">Acetyltransferase (GNAT) family protein</fullName>
    </recommendedName>
</protein>
<dbReference type="Proteomes" id="UP000316184">
    <property type="component" value="Unassembled WGS sequence"/>
</dbReference>
<proteinExistence type="predicted"/>
<evidence type="ECO:0000313" key="1">
    <source>
        <dbReference type="EMBL" id="TWF94707.1"/>
    </source>
</evidence>
<dbReference type="OrthoDB" id="3572254at2"/>
<dbReference type="RefSeq" id="WP_145740857.1">
    <property type="nucleotide sequence ID" value="NZ_VIWX01000003.1"/>
</dbReference>
<evidence type="ECO:0000313" key="2">
    <source>
        <dbReference type="Proteomes" id="UP000316184"/>
    </source>
</evidence>
<organism evidence="1 2">
    <name type="scientific">Saccharopolyspora dendranthemae</name>
    <dbReference type="NCBI Taxonomy" id="1181886"/>
    <lineage>
        <taxon>Bacteria</taxon>
        <taxon>Bacillati</taxon>
        <taxon>Actinomycetota</taxon>
        <taxon>Actinomycetes</taxon>
        <taxon>Pseudonocardiales</taxon>
        <taxon>Pseudonocardiaceae</taxon>
        <taxon>Saccharopolyspora</taxon>
    </lineage>
</organism>
<sequence>MTEEVPVRPDSAPCLGMCRIARSSPDEAVAWPGTRWELGTFYERLGWKEIGRWPGALRLSPDDTRDEILMFLEL</sequence>
<reference evidence="1 2" key="1">
    <citation type="submission" date="2019-06" db="EMBL/GenBank/DDBJ databases">
        <title>Sequencing the genomes of 1000 actinobacteria strains.</title>
        <authorList>
            <person name="Klenk H.-P."/>
        </authorList>
    </citation>
    <scope>NUCLEOTIDE SEQUENCE [LARGE SCALE GENOMIC DNA]</scope>
    <source>
        <strain evidence="1 2">DSM 46699</strain>
    </source>
</reference>
<dbReference type="EMBL" id="VIWX01000003">
    <property type="protein sequence ID" value="TWF94707.1"/>
    <property type="molecule type" value="Genomic_DNA"/>
</dbReference>
<gene>
    <name evidence="1" type="ORF">FHU35_13423</name>
</gene>
<accession>A0A561U5S1</accession>
<name>A0A561U5S1_9PSEU</name>
<dbReference type="AlphaFoldDB" id="A0A561U5S1"/>
<keyword evidence="2" id="KW-1185">Reference proteome</keyword>